<dbReference type="GO" id="GO:0005615">
    <property type="term" value="C:extracellular space"/>
    <property type="evidence" value="ECO:0007669"/>
    <property type="project" value="TreeGrafter"/>
</dbReference>
<dbReference type="GO" id="GO:0008270">
    <property type="term" value="F:zinc ion binding"/>
    <property type="evidence" value="ECO:0007669"/>
    <property type="project" value="InterPro"/>
</dbReference>
<dbReference type="SUPFAM" id="SSF55486">
    <property type="entry name" value="Metalloproteases ('zincins'), catalytic domain"/>
    <property type="match status" value="1"/>
</dbReference>
<keyword evidence="4" id="KW-0645">Protease</keyword>
<keyword evidence="4" id="KW-0031">Aminopeptidase</keyword>
<feature type="compositionally biased region" description="Low complexity" evidence="1">
    <location>
        <begin position="761"/>
        <end position="775"/>
    </location>
</feature>
<accession>A0A1G1T9D7</accession>
<dbReference type="GO" id="GO:0042277">
    <property type="term" value="F:peptide binding"/>
    <property type="evidence" value="ECO:0007669"/>
    <property type="project" value="TreeGrafter"/>
</dbReference>
<sequence length="783" mass="88827">MTSLIPTTALPLARRVAGLLGLALLPSLALQAQTTNSGTDKFAQLETLLPTPNVFRTASGAPGRDYWQQRADYDIQVTLDDARQALTGRETITYTNLSPDVLPYLWLQLDQNVLEKNSITATTEVSQLQDRMTFNAIEGLLSDFDGGFKIDAVTSRDGKALKTTTNYTMMRVDLPTPLRPGQSYSFNVKWHYNVNGQQVRRNGYEYFPEDKNYLYEIAQWYPRMAVYSDNQGWQHKQFLGSGEFTLPFGDYKVSITAPADHVVGATGTLQNAAQVLTSTQQKRLEQAKNARKPVLIISQAEAVQNESSRSTKTKTWNFAAKNVRDFAWVSSRKFIWDAMGIKQNNKTVMCMSYYPKEGNPLWGQYSTEAVAHTIKTYSKYTIPYEYPVAISVHGPIFGMEYPMICFNGGRPEKDGTYSAQTKYAMIGVIIHEVGHNFFPMIVNSDERQWSWMDEGLNSFMQYLTEQEWERTYPSRRGEPRNIVEYMKTDKSLQSPIMTNSESALQFGNNAYAKPATALNILRETVMGRELFDHAFKTYAQRWAYKHPTPADFFRTMEDASAVDLDWFWRGWFYTTDRTDLALESVKSYTPSTGDPAVEKARLQQLQAAAAPSISAQRNATDLKSTLIDEKPELKDFYNEYNPLAVTAADQQRYAAYRAGLSPEQQQRLGQQQYFYELSLRNVGGLVMPVIIQLTYADNSQEIQTIPAEIWRKNNEKVTKVLVTKQPVISFVLDPFQQTADTDLSNNAFPRQPAASRFDLFQQQQQAAQNPMQQAQKSPAGGEK</sequence>
<reference evidence="4 5" key="1">
    <citation type="submission" date="2016-08" db="EMBL/GenBank/DDBJ databases">
        <title>Hymenobacter coccineus sp. nov., Hymenobacter lapidarius sp. nov. and Hymenobacter glacialis sp. nov., isolated from Antarctic soil.</title>
        <authorList>
            <person name="Sedlacek I."/>
            <person name="Kralova S."/>
            <person name="Kyrova K."/>
            <person name="Maslanova I."/>
            <person name="Stankova E."/>
            <person name="Vrbovska V."/>
            <person name="Nemec M."/>
            <person name="Bartak M."/>
            <person name="Svec P."/>
            <person name="Busse H.-J."/>
            <person name="Pantucek R."/>
        </authorList>
    </citation>
    <scope>NUCLEOTIDE SEQUENCE [LARGE SCALE GENOMIC DNA]</scope>
    <source>
        <strain evidence="4 5">CCM 8643</strain>
    </source>
</reference>
<evidence type="ECO:0000256" key="1">
    <source>
        <dbReference type="SAM" id="MobiDB-lite"/>
    </source>
</evidence>
<dbReference type="AlphaFoldDB" id="A0A1G1T9D7"/>
<evidence type="ECO:0000313" key="5">
    <source>
        <dbReference type="Proteomes" id="UP000176294"/>
    </source>
</evidence>
<dbReference type="STRING" id="1908237.BEN47_10605"/>
<dbReference type="GO" id="GO:0070006">
    <property type="term" value="F:metalloaminopeptidase activity"/>
    <property type="evidence" value="ECO:0007669"/>
    <property type="project" value="TreeGrafter"/>
</dbReference>
<dbReference type="InterPro" id="IPR050344">
    <property type="entry name" value="Peptidase_M1_aminopeptidases"/>
</dbReference>
<dbReference type="OrthoDB" id="9814383at2"/>
<keyword evidence="2" id="KW-0732">Signal</keyword>
<dbReference type="EMBL" id="MDZB01000084">
    <property type="protein sequence ID" value="OGX87481.1"/>
    <property type="molecule type" value="Genomic_DNA"/>
</dbReference>
<evidence type="ECO:0000256" key="2">
    <source>
        <dbReference type="SAM" id="SignalP"/>
    </source>
</evidence>
<dbReference type="GO" id="GO:0043171">
    <property type="term" value="P:peptide catabolic process"/>
    <property type="evidence" value="ECO:0007669"/>
    <property type="project" value="TreeGrafter"/>
</dbReference>
<dbReference type="Proteomes" id="UP000176294">
    <property type="component" value="Unassembled WGS sequence"/>
</dbReference>
<dbReference type="GO" id="GO:0005737">
    <property type="term" value="C:cytoplasm"/>
    <property type="evidence" value="ECO:0007669"/>
    <property type="project" value="TreeGrafter"/>
</dbReference>
<name>A0A1G1T9D7_9BACT</name>
<feature type="region of interest" description="Disordered" evidence="1">
    <location>
        <begin position="758"/>
        <end position="783"/>
    </location>
</feature>
<keyword evidence="5" id="KW-1185">Reference proteome</keyword>
<dbReference type="RefSeq" id="WP_070725985.1">
    <property type="nucleotide sequence ID" value="NZ_MDZB01000084.1"/>
</dbReference>
<protein>
    <submittedName>
        <fullName evidence="4">Aminopeptidase</fullName>
    </submittedName>
</protein>
<organism evidence="4 5">
    <name type="scientific">Hymenobacter lapidarius</name>
    <dbReference type="NCBI Taxonomy" id="1908237"/>
    <lineage>
        <taxon>Bacteria</taxon>
        <taxon>Pseudomonadati</taxon>
        <taxon>Bacteroidota</taxon>
        <taxon>Cytophagia</taxon>
        <taxon>Cytophagales</taxon>
        <taxon>Hymenobacteraceae</taxon>
        <taxon>Hymenobacter</taxon>
    </lineage>
</organism>
<evidence type="ECO:0000259" key="3">
    <source>
        <dbReference type="Pfam" id="PF01433"/>
    </source>
</evidence>
<comment type="caution">
    <text evidence="4">The sequence shown here is derived from an EMBL/GenBank/DDBJ whole genome shotgun (WGS) entry which is preliminary data.</text>
</comment>
<dbReference type="PANTHER" id="PTHR11533">
    <property type="entry name" value="PROTEASE M1 ZINC METALLOPROTEASE"/>
    <property type="match status" value="1"/>
</dbReference>
<dbReference type="Pfam" id="PF01433">
    <property type="entry name" value="Peptidase_M1"/>
    <property type="match status" value="1"/>
</dbReference>
<dbReference type="GO" id="GO:0016020">
    <property type="term" value="C:membrane"/>
    <property type="evidence" value="ECO:0007669"/>
    <property type="project" value="TreeGrafter"/>
</dbReference>
<dbReference type="PANTHER" id="PTHR11533:SF174">
    <property type="entry name" value="PUROMYCIN-SENSITIVE AMINOPEPTIDASE-RELATED"/>
    <property type="match status" value="1"/>
</dbReference>
<gene>
    <name evidence="4" type="ORF">BEN47_10605</name>
</gene>
<feature type="chain" id="PRO_5009579098" evidence="2">
    <location>
        <begin position="33"/>
        <end position="783"/>
    </location>
</feature>
<dbReference type="InterPro" id="IPR014782">
    <property type="entry name" value="Peptidase_M1_dom"/>
</dbReference>
<feature type="signal peptide" evidence="2">
    <location>
        <begin position="1"/>
        <end position="32"/>
    </location>
</feature>
<dbReference type="InterPro" id="IPR027268">
    <property type="entry name" value="Peptidase_M4/M1_CTD_sf"/>
</dbReference>
<evidence type="ECO:0000313" key="4">
    <source>
        <dbReference type="EMBL" id="OGX87481.1"/>
    </source>
</evidence>
<dbReference type="CDD" id="cd09604">
    <property type="entry name" value="M1_APN_like"/>
    <property type="match status" value="1"/>
</dbReference>
<dbReference type="Gene3D" id="1.10.390.10">
    <property type="entry name" value="Neutral Protease Domain 2"/>
    <property type="match status" value="1"/>
</dbReference>
<keyword evidence="4" id="KW-0378">Hydrolase</keyword>
<proteinExistence type="predicted"/>
<feature type="domain" description="Peptidase M1 membrane alanine aminopeptidase" evidence="3">
    <location>
        <begin position="366"/>
        <end position="571"/>
    </location>
</feature>